<name>A0AA36JNY6_9DINO</name>
<dbReference type="Proteomes" id="UP001178507">
    <property type="component" value="Unassembled WGS sequence"/>
</dbReference>
<proteinExistence type="predicted"/>
<protein>
    <recommendedName>
        <fullName evidence="1">Sacsin/Nov domain-containing protein</fullName>
    </recommendedName>
</protein>
<sequence length="211" mass="23274">MCATPAKPGIKLKFLKFDVLDQFRDQFEPYHGMFGCDLSSSTSFPETLIRLPFRTAESAKISEISDTVTSPEGAMAFLKAFHAAAAECLIFLQHVQSIEFCWIPADAKPGATPSSVMQIQAPGFERQALGNGVGVLCWRVSLLSPRVGMDWCYFFWKGTIFFRSEDLGLKGNKGGNTQMLVVLCVWLIVSLKWLASSVSFQIRAEVSTNGS</sequence>
<dbReference type="EMBL" id="CAUJNA010003749">
    <property type="protein sequence ID" value="CAJ1409062.1"/>
    <property type="molecule type" value="Genomic_DNA"/>
</dbReference>
<gene>
    <name evidence="2" type="ORF">EVOR1521_LOCUS30246</name>
</gene>
<feature type="domain" description="Sacsin/Nov" evidence="1">
    <location>
        <begin position="6"/>
        <end position="108"/>
    </location>
</feature>
<evidence type="ECO:0000313" key="3">
    <source>
        <dbReference type="Proteomes" id="UP001178507"/>
    </source>
</evidence>
<dbReference type="PANTHER" id="PTHR15600:SF42">
    <property type="entry name" value="SACSIN"/>
    <property type="match status" value="1"/>
</dbReference>
<dbReference type="PANTHER" id="PTHR15600">
    <property type="entry name" value="SACSIN"/>
    <property type="match status" value="1"/>
</dbReference>
<accession>A0AA36JNY6</accession>
<organism evidence="2 3">
    <name type="scientific">Effrenium voratum</name>
    <dbReference type="NCBI Taxonomy" id="2562239"/>
    <lineage>
        <taxon>Eukaryota</taxon>
        <taxon>Sar</taxon>
        <taxon>Alveolata</taxon>
        <taxon>Dinophyceae</taxon>
        <taxon>Suessiales</taxon>
        <taxon>Symbiodiniaceae</taxon>
        <taxon>Effrenium</taxon>
    </lineage>
</organism>
<keyword evidence="3" id="KW-1185">Reference proteome</keyword>
<evidence type="ECO:0000313" key="2">
    <source>
        <dbReference type="EMBL" id="CAJ1409062.1"/>
    </source>
</evidence>
<dbReference type="AlphaFoldDB" id="A0AA36JNY6"/>
<reference evidence="2" key="1">
    <citation type="submission" date="2023-08" db="EMBL/GenBank/DDBJ databases">
        <authorList>
            <person name="Chen Y."/>
            <person name="Shah S."/>
            <person name="Dougan E. K."/>
            <person name="Thang M."/>
            <person name="Chan C."/>
        </authorList>
    </citation>
    <scope>NUCLEOTIDE SEQUENCE</scope>
</reference>
<comment type="caution">
    <text evidence="2">The sequence shown here is derived from an EMBL/GenBank/DDBJ whole genome shotgun (WGS) entry which is preliminary data.</text>
</comment>
<evidence type="ECO:0000259" key="1">
    <source>
        <dbReference type="Pfam" id="PF25794"/>
    </source>
</evidence>
<dbReference type="InterPro" id="IPR052972">
    <property type="entry name" value="Sacsin_chaperone_reg"/>
</dbReference>
<dbReference type="InterPro" id="IPR058210">
    <property type="entry name" value="SACS/Nov_dom"/>
</dbReference>
<dbReference type="Pfam" id="PF25794">
    <property type="entry name" value="SACS"/>
    <property type="match status" value="1"/>
</dbReference>
<dbReference type="GO" id="GO:0030544">
    <property type="term" value="F:Hsp70 protein binding"/>
    <property type="evidence" value="ECO:0007669"/>
    <property type="project" value="TreeGrafter"/>
</dbReference>